<protein>
    <submittedName>
        <fullName evidence="1">Uncharacterized protein</fullName>
    </submittedName>
</protein>
<comment type="caution">
    <text evidence="1">The sequence shown here is derived from an EMBL/GenBank/DDBJ whole genome shotgun (WGS) entry which is preliminary data.</text>
</comment>
<keyword evidence="2" id="KW-1185">Reference proteome</keyword>
<evidence type="ECO:0000313" key="1">
    <source>
        <dbReference type="EMBL" id="KAK8505038.1"/>
    </source>
</evidence>
<accession>A0ABR2BD42</accession>
<gene>
    <name evidence="1" type="ORF">V6N12_073802</name>
</gene>
<dbReference type="Proteomes" id="UP001472677">
    <property type="component" value="Unassembled WGS sequence"/>
</dbReference>
<dbReference type="EMBL" id="JBBPBM010000131">
    <property type="protein sequence ID" value="KAK8505038.1"/>
    <property type="molecule type" value="Genomic_DNA"/>
</dbReference>
<name>A0ABR2BD42_9ROSI</name>
<reference evidence="1 2" key="1">
    <citation type="journal article" date="2024" name="G3 (Bethesda)">
        <title>Genome assembly of Hibiscus sabdariffa L. provides insights into metabolisms of medicinal natural products.</title>
        <authorList>
            <person name="Kim T."/>
        </authorList>
    </citation>
    <scope>NUCLEOTIDE SEQUENCE [LARGE SCALE GENOMIC DNA]</scope>
    <source>
        <strain evidence="1">TK-2024</strain>
        <tissue evidence="1">Old leaves</tissue>
    </source>
</reference>
<sequence length="75" mass="8320">MRKSKGEKSPSFVVVVLACLEFSMKLLRTGVYGDEQRRVSFQQTQNLSLSTLVAASSRSALLELGESNDIEGLRR</sequence>
<organism evidence="1 2">
    <name type="scientific">Hibiscus sabdariffa</name>
    <name type="common">roselle</name>
    <dbReference type="NCBI Taxonomy" id="183260"/>
    <lineage>
        <taxon>Eukaryota</taxon>
        <taxon>Viridiplantae</taxon>
        <taxon>Streptophyta</taxon>
        <taxon>Embryophyta</taxon>
        <taxon>Tracheophyta</taxon>
        <taxon>Spermatophyta</taxon>
        <taxon>Magnoliopsida</taxon>
        <taxon>eudicotyledons</taxon>
        <taxon>Gunneridae</taxon>
        <taxon>Pentapetalae</taxon>
        <taxon>rosids</taxon>
        <taxon>malvids</taxon>
        <taxon>Malvales</taxon>
        <taxon>Malvaceae</taxon>
        <taxon>Malvoideae</taxon>
        <taxon>Hibiscus</taxon>
    </lineage>
</organism>
<dbReference type="PROSITE" id="PS51257">
    <property type="entry name" value="PROKAR_LIPOPROTEIN"/>
    <property type="match status" value="1"/>
</dbReference>
<proteinExistence type="predicted"/>
<evidence type="ECO:0000313" key="2">
    <source>
        <dbReference type="Proteomes" id="UP001472677"/>
    </source>
</evidence>